<dbReference type="FunFam" id="3.40.50.720:FF:000187">
    <property type="entry name" value="NEDD8-activating enzyme E1 regulatory subunit"/>
    <property type="match status" value="1"/>
</dbReference>
<evidence type="ECO:0000256" key="5">
    <source>
        <dbReference type="PIRNR" id="PIRNR039099"/>
    </source>
</evidence>
<evidence type="ECO:0000256" key="2">
    <source>
        <dbReference type="ARBA" id="ARBA00006868"/>
    </source>
</evidence>
<dbReference type="InterPro" id="IPR045886">
    <property type="entry name" value="ThiF/MoeB/HesA"/>
</dbReference>
<dbReference type="CDD" id="cd01493">
    <property type="entry name" value="APPBP1_RUB"/>
    <property type="match status" value="1"/>
</dbReference>
<evidence type="ECO:0000256" key="4">
    <source>
        <dbReference type="ARBA" id="ARBA00022786"/>
    </source>
</evidence>
<evidence type="ECO:0000256" key="3">
    <source>
        <dbReference type="ARBA" id="ARBA00015407"/>
    </source>
</evidence>
<dbReference type="InterPro" id="IPR035985">
    <property type="entry name" value="Ubiquitin-activating_enz"/>
</dbReference>
<proteinExistence type="inferred from homology"/>
<keyword evidence="4 5" id="KW-0833">Ubl conjugation pathway</keyword>
<dbReference type="GO" id="GO:0005737">
    <property type="term" value="C:cytoplasm"/>
    <property type="evidence" value="ECO:0007669"/>
    <property type="project" value="TreeGrafter"/>
</dbReference>
<evidence type="ECO:0000313" key="7">
    <source>
        <dbReference type="EMBL" id="CAG6632292.1"/>
    </source>
</evidence>
<dbReference type="Gene3D" id="3.40.50.720">
    <property type="entry name" value="NAD(P)-binding Rossmann-like Domain"/>
    <property type="match status" value="2"/>
</dbReference>
<dbReference type="PANTHER" id="PTHR10953:SF29">
    <property type="entry name" value="NEDD8-ACTIVATING ENZYME E1 REGULATORY SUBUNIT"/>
    <property type="match status" value="1"/>
</dbReference>
<reference evidence="7" key="1">
    <citation type="submission" date="2021-05" db="EMBL/GenBank/DDBJ databases">
        <authorList>
            <person name="Alioto T."/>
            <person name="Alioto T."/>
            <person name="Gomez Garrido J."/>
        </authorList>
    </citation>
    <scope>NUCLEOTIDE SEQUENCE</scope>
</reference>
<comment type="pathway">
    <text evidence="1 5">Protein modification; protein neddylation.</text>
</comment>
<protein>
    <recommendedName>
        <fullName evidence="3 5">NEDD8-activating enzyme E1 regulatory subunit</fullName>
    </recommendedName>
</protein>
<dbReference type="SUPFAM" id="SSF69572">
    <property type="entry name" value="Activating enzymes of the ubiquitin-like proteins"/>
    <property type="match status" value="1"/>
</dbReference>
<evidence type="ECO:0000256" key="1">
    <source>
        <dbReference type="ARBA" id="ARBA00005032"/>
    </source>
</evidence>
<sequence length="548" mass="61640">MASPAPKSPELSEKSKKYDRQLRLWGDHGQAALESARVCLINATGLGTEILKSLVLPGVGSFTIIDGEKVSEQDLGTNFFLDVDSIGKSRAQVATQLLLEMNADCQGDFVDENPHTLMTNDPNFFQAFSLVVTTNLPETTLIELSKTLWNLNIPLLACRSYGFIGSIRLQISEHTVIESHPDNTNPDLRLDKPWPSLLEYIESIDLDSLEVKDHMHIPYLIILYKYLKLWQSEHNTTELPKNYKEKQSLRELIRSGIRKDENGIPLSEENFEEAIKAVNFALLPTTVPSSVANILNDNCCVNLTSKSEPFWVLAKAVKEFVDNEGNGNLPLRGSVPDMTADTHRYITLQQLYRDQASKDSDIVYRRAQQLLHQLGQPSSTITEAQVKLFCRNASFINVVRGTCIADEYDPRTCTSARQISEALENGDNLLIYHVMLRGVDKFYTEHNTYPGEYDVEPDIVKLKSCISKLSSEWGCTGLNKDDYLHEICRYGASELHAVSAFMGGCAAQEIIKILTRQYTPMHNYCLTQACMHCNNSTLPCRTIVCTMR</sequence>
<dbReference type="EMBL" id="HBUF01353637">
    <property type="protein sequence ID" value="CAG6715831.1"/>
    <property type="molecule type" value="Transcribed_RNA"/>
</dbReference>
<dbReference type="InterPro" id="IPR030667">
    <property type="entry name" value="APP-BP1"/>
</dbReference>
<dbReference type="Pfam" id="PF00899">
    <property type="entry name" value="ThiF"/>
    <property type="match status" value="1"/>
</dbReference>
<dbReference type="PIRSF" id="PIRSF039099">
    <property type="entry name" value="APP-BP1"/>
    <property type="match status" value="1"/>
</dbReference>
<accession>A0A8D8QJD2</accession>
<dbReference type="UniPathway" id="UPA00885"/>
<dbReference type="PANTHER" id="PTHR10953">
    <property type="entry name" value="UBIQUITIN-ACTIVATING ENZYME E1"/>
    <property type="match status" value="1"/>
</dbReference>
<dbReference type="GO" id="GO:0045116">
    <property type="term" value="P:protein neddylation"/>
    <property type="evidence" value="ECO:0007669"/>
    <property type="project" value="UniProtKB-UniRule"/>
</dbReference>
<dbReference type="InterPro" id="IPR000594">
    <property type="entry name" value="ThiF_NAD_FAD-bd"/>
</dbReference>
<feature type="domain" description="THIF-type NAD/FAD binding fold" evidence="6">
    <location>
        <begin position="18"/>
        <end position="527"/>
    </location>
</feature>
<dbReference type="EMBL" id="HBUF01079316">
    <property type="protein sequence ID" value="CAG6632292.1"/>
    <property type="molecule type" value="Transcribed_RNA"/>
</dbReference>
<dbReference type="AlphaFoldDB" id="A0A8D8QJD2"/>
<dbReference type="GO" id="GO:0019781">
    <property type="term" value="F:NEDD8 activating enzyme activity"/>
    <property type="evidence" value="ECO:0007669"/>
    <property type="project" value="UniProtKB-UniRule"/>
</dbReference>
<comment type="similarity">
    <text evidence="2 5">Belongs to the ubiquitin-activating E1 family. ULA1 subfamily.</text>
</comment>
<name>A0A8D8QJD2_9HEMI</name>
<evidence type="ECO:0000259" key="6">
    <source>
        <dbReference type="Pfam" id="PF00899"/>
    </source>
</evidence>
<organism evidence="7">
    <name type="scientific">Cacopsylla melanoneura</name>
    <dbReference type="NCBI Taxonomy" id="428564"/>
    <lineage>
        <taxon>Eukaryota</taxon>
        <taxon>Metazoa</taxon>
        <taxon>Ecdysozoa</taxon>
        <taxon>Arthropoda</taxon>
        <taxon>Hexapoda</taxon>
        <taxon>Insecta</taxon>
        <taxon>Pterygota</taxon>
        <taxon>Neoptera</taxon>
        <taxon>Paraneoptera</taxon>
        <taxon>Hemiptera</taxon>
        <taxon>Sternorrhyncha</taxon>
        <taxon>Psylloidea</taxon>
        <taxon>Psyllidae</taxon>
        <taxon>Psyllinae</taxon>
        <taxon>Cacopsylla</taxon>
    </lineage>
</organism>